<dbReference type="GO" id="GO:0006364">
    <property type="term" value="P:rRNA processing"/>
    <property type="evidence" value="ECO:0007669"/>
    <property type="project" value="UniProtKB-KW"/>
</dbReference>
<keyword evidence="2" id="KW-0540">Nuclease</keyword>
<dbReference type="Proteomes" id="UP000279236">
    <property type="component" value="Unassembled WGS sequence"/>
</dbReference>
<evidence type="ECO:0000256" key="2">
    <source>
        <dbReference type="ARBA" id="ARBA00022722"/>
    </source>
</evidence>
<dbReference type="GO" id="GO:0000027">
    <property type="term" value="P:ribosomal large subunit assembly"/>
    <property type="evidence" value="ECO:0007669"/>
    <property type="project" value="TreeGrafter"/>
</dbReference>
<feature type="domain" description="Exonuclease" evidence="6">
    <location>
        <begin position="1"/>
        <end position="137"/>
    </location>
</feature>
<dbReference type="PANTHER" id="PTHR12801">
    <property type="entry name" value="RNA EXONUCLEASE REXO1 / RECO3 FAMILY MEMBER-RELATED"/>
    <property type="match status" value="1"/>
</dbReference>
<dbReference type="Gene3D" id="3.30.420.10">
    <property type="entry name" value="Ribonuclease H-like superfamily/Ribonuclease H"/>
    <property type="match status" value="1"/>
</dbReference>
<dbReference type="SUPFAM" id="SSF53098">
    <property type="entry name" value="Ribonuclease H-like"/>
    <property type="match status" value="1"/>
</dbReference>
<dbReference type="GO" id="GO:0003676">
    <property type="term" value="F:nucleic acid binding"/>
    <property type="evidence" value="ECO:0007669"/>
    <property type="project" value="InterPro"/>
</dbReference>
<dbReference type="GO" id="GO:0004527">
    <property type="term" value="F:exonuclease activity"/>
    <property type="evidence" value="ECO:0007669"/>
    <property type="project" value="UniProtKB-KW"/>
</dbReference>
<evidence type="ECO:0000313" key="8">
    <source>
        <dbReference type="Proteomes" id="UP000279236"/>
    </source>
</evidence>
<keyword evidence="8" id="KW-1185">Reference proteome</keyword>
<dbReference type="AlphaFoldDB" id="A0A427XZL0"/>
<dbReference type="STRING" id="105984.A0A427XZL0"/>
<dbReference type="OrthoDB" id="8191639at2759"/>
<name>A0A427XZL0_9TREE</name>
<gene>
    <name evidence="7" type="ORF">EHS24_005764</name>
</gene>
<dbReference type="GO" id="GO:0005634">
    <property type="term" value="C:nucleus"/>
    <property type="evidence" value="ECO:0007669"/>
    <property type="project" value="TreeGrafter"/>
</dbReference>
<evidence type="ECO:0000313" key="7">
    <source>
        <dbReference type="EMBL" id="RSH84252.1"/>
    </source>
</evidence>
<evidence type="ECO:0000256" key="4">
    <source>
        <dbReference type="ARBA" id="ARBA00022839"/>
    </source>
</evidence>
<dbReference type="InterPro" id="IPR047021">
    <property type="entry name" value="REXO1/3/4-like"/>
</dbReference>
<dbReference type="InterPro" id="IPR036397">
    <property type="entry name" value="RNaseH_sf"/>
</dbReference>
<dbReference type="RefSeq" id="XP_028477700.1">
    <property type="nucleotide sequence ID" value="XM_028621248.1"/>
</dbReference>
<comment type="caution">
    <text evidence="7">The sequence shown here is derived from an EMBL/GenBank/DDBJ whole genome shotgun (WGS) entry which is preliminary data.</text>
</comment>
<proteinExistence type="predicted"/>
<keyword evidence="1" id="KW-0698">rRNA processing</keyword>
<keyword evidence="4" id="KW-0269">Exonuclease</keyword>
<evidence type="ECO:0000256" key="5">
    <source>
        <dbReference type="ARBA" id="ARBA00025599"/>
    </source>
</evidence>
<dbReference type="EMBL" id="RSCE01000003">
    <property type="protein sequence ID" value="RSH84252.1"/>
    <property type="molecule type" value="Genomic_DNA"/>
</dbReference>
<dbReference type="InterPro" id="IPR013520">
    <property type="entry name" value="Ribonucl_H"/>
</dbReference>
<evidence type="ECO:0000256" key="1">
    <source>
        <dbReference type="ARBA" id="ARBA00022552"/>
    </source>
</evidence>
<evidence type="ECO:0000259" key="6">
    <source>
        <dbReference type="SMART" id="SM00479"/>
    </source>
</evidence>
<dbReference type="SMART" id="SM00479">
    <property type="entry name" value="EXOIII"/>
    <property type="match status" value="1"/>
</dbReference>
<organism evidence="7 8">
    <name type="scientific">Apiotrichum porosum</name>
    <dbReference type="NCBI Taxonomy" id="105984"/>
    <lineage>
        <taxon>Eukaryota</taxon>
        <taxon>Fungi</taxon>
        <taxon>Dikarya</taxon>
        <taxon>Basidiomycota</taxon>
        <taxon>Agaricomycotina</taxon>
        <taxon>Tremellomycetes</taxon>
        <taxon>Trichosporonales</taxon>
        <taxon>Trichosporonaceae</taxon>
        <taxon>Apiotrichum</taxon>
    </lineage>
</organism>
<accession>A0A427XZL0</accession>
<dbReference type="InterPro" id="IPR012337">
    <property type="entry name" value="RNaseH-like_sf"/>
</dbReference>
<dbReference type="PANTHER" id="PTHR12801:SF45">
    <property type="entry name" value="RNA EXONUCLEASE 4"/>
    <property type="match status" value="1"/>
</dbReference>
<sequence length="158" mass="17969">MTVTLDRYLAIVYHSYVFVHPHNVIDYRTDSSGIRATDLTGEQVKAVIKDKIIIGHALFNDLAALSHRHVYEDVRDTALFYPLRKLTNIVHEGQYPSLRALSKEVLGREIQTGEHSPIEDARATMDVFLAVREEYETGLAQGHDVVACVPTSMAKWYW</sequence>
<dbReference type="GeneID" id="39590307"/>
<comment type="function">
    <text evidence="5">Exoribonuclease involved in ribosome biosynthesis. Involved in the processing of ITS1, the internal transcribed spacer localized between the 18S and 5.8S rRNAs.</text>
</comment>
<protein>
    <recommendedName>
        <fullName evidence="6">Exonuclease domain-containing protein</fullName>
    </recommendedName>
</protein>
<keyword evidence="3" id="KW-0378">Hydrolase</keyword>
<evidence type="ECO:0000256" key="3">
    <source>
        <dbReference type="ARBA" id="ARBA00022801"/>
    </source>
</evidence>
<reference evidence="7 8" key="1">
    <citation type="submission" date="2018-11" db="EMBL/GenBank/DDBJ databases">
        <title>Genome sequence of Apiotrichum porosum DSM 27194.</title>
        <authorList>
            <person name="Aliyu H."/>
            <person name="Gorte O."/>
            <person name="Ochsenreither K."/>
        </authorList>
    </citation>
    <scope>NUCLEOTIDE SEQUENCE [LARGE SCALE GENOMIC DNA]</scope>
    <source>
        <strain evidence="7 8">DSM 27194</strain>
    </source>
</reference>